<feature type="compositionally biased region" description="Basic and acidic residues" evidence="1">
    <location>
        <begin position="278"/>
        <end position="289"/>
    </location>
</feature>
<dbReference type="OrthoDB" id="2157174at2759"/>
<evidence type="ECO:0000313" key="2">
    <source>
        <dbReference type="EMBL" id="ORX47941.1"/>
    </source>
</evidence>
<sequence length="343" mass="39692">MVSLIKKFKNLYKGSYYYANKKYGKYTKRRPFPNFNDFDCSPSGDFSLNEVPDMNTQKIDSEKKNSYINTSNDNSLTVVTEGNNVYISSRPPTTPVNDILDVGQEKGIYASSNSISPVTTISENTEFTMVNSNANECIASNSSSFYQIQNENNPFSDSSEISRSSSYSTTFDGMYPTRTDSRNVNNETKYRNRINAYDDEIKYGNDWRVEMKRYYPSIPRTSEPIDYQDAYPNIKSPEIKTDMKKKKWWKRVIPPTKHKSYTSSVISESTFYNNSETRGVEDNPKRYDSYKNSFNNGYNNNYSKNYSNDNYNTQRYSSNSYEGNLTDGVLVINDKYNVRNSIY</sequence>
<feature type="compositionally biased region" description="Low complexity" evidence="1">
    <location>
        <begin position="290"/>
        <end position="307"/>
    </location>
</feature>
<name>A0A1Y1V5W4_9FUNG</name>
<dbReference type="EMBL" id="MCFH01000029">
    <property type="protein sequence ID" value="ORX47941.1"/>
    <property type="molecule type" value="Genomic_DNA"/>
</dbReference>
<protein>
    <submittedName>
        <fullName evidence="2">Uncharacterized protein</fullName>
    </submittedName>
</protein>
<proteinExistence type="predicted"/>
<reference evidence="2 3" key="1">
    <citation type="submission" date="2016-08" db="EMBL/GenBank/DDBJ databases">
        <title>Genomes of anaerobic fungi encode conserved fungal cellulosomes for biomass hydrolysis.</title>
        <authorList>
            <consortium name="DOE Joint Genome Institute"/>
            <person name="Haitjema C.H."/>
            <person name="Gilmore S.P."/>
            <person name="Henske J.K."/>
            <person name="Solomon K.V."/>
            <person name="De Groot R."/>
            <person name="Kuo A."/>
            <person name="Mondo S.J."/>
            <person name="Salamov A.A."/>
            <person name="Labutti K."/>
            <person name="Zhao Z."/>
            <person name="Chiniquy J."/>
            <person name="Barry K."/>
            <person name="Brewer H.M."/>
            <person name="Purvine S.O."/>
            <person name="Wright A.T."/>
            <person name="Boxma B."/>
            <person name="Van Alen T."/>
            <person name="Hackstein J.H."/>
            <person name="Baker S.E."/>
            <person name="Grigoriev I.V."/>
            <person name="O'Malley M.A."/>
        </authorList>
    </citation>
    <scope>NUCLEOTIDE SEQUENCE [LARGE SCALE GENOMIC DNA]</scope>
    <source>
        <strain evidence="3">finn</strain>
    </source>
</reference>
<comment type="caution">
    <text evidence="2">The sequence shown here is derived from an EMBL/GenBank/DDBJ whole genome shotgun (WGS) entry which is preliminary data.</text>
</comment>
<dbReference type="Proteomes" id="UP000193719">
    <property type="component" value="Unassembled WGS sequence"/>
</dbReference>
<feature type="region of interest" description="Disordered" evidence="1">
    <location>
        <begin position="272"/>
        <end position="307"/>
    </location>
</feature>
<gene>
    <name evidence="2" type="ORF">BCR36DRAFT_584634</name>
</gene>
<organism evidence="2 3">
    <name type="scientific">Piromyces finnis</name>
    <dbReference type="NCBI Taxonomy" id="1754191"/>
    <lineage>
        <taxon>Eukaryota</taxon>
        <taxon>Fungi</taxon>
        <taxon>Fungi incertae sedis</taxon>
        <taxon>Chytridiomycota</taxon>
        <taxon>Chytridiomycota incertae sedis</taxon>
        <taxon>Neocallimastigomycetes</taxon>
        <taxon>Neocallimastigales</taxon>
        <taxon>Neocallimastigaceae</taxon>
        <taxon>Piromyces</taxon>
    </lineage>
</organism>
<evidence type="ECO:0000313" key="3">
    <source>
        <dbReference type="Proteomes" id="UP000193719"/>
    </source>
</evidence>
<dbReference type="AlphaFoldDB" id="A0A1Y1V5W4"/>
<evidence type="ECO:0000256" key="1">
    <source>
        <dbReference type="SAM" id="MobiDB-lite"/>
    </source>
</evidence>
<keyword evidence="3" id="KW-1185">Reference proteome</keyword>
<accession>A0A1Y1V5W4</accession>
<reference evidence="2 3" key="2">
    <citation type="submission" date="2016-08" db="EMBL/GenBank/DDBJ databases">
        <title>Pervasive Adenine N6-methylation of Active Genes in Fungi.</title>
        <authorList>
            <consortium name="DOE Joint Genome Institute"/>
            <person name="Mondo S.J."/>
            <person name="Dannebaum R.O."/>
            <person name="Kuo R.C."/>
            <person name="Labutti K."/>
            <person name="Haridas S."/>
            <person name="Kuo A."/>
            <person name="Salamov A."/>
            <person name="Ahrendt S.R."/>
            <person name="Lipzen A."/>
            <person name="Sullivan W."/>
            <person name="Andreopoulos W.B."/>
            <person name="Clum A."/>
            <person name="Lindquist E."/>
            <person name="Daum C."/>
            <person name="Ramamoorthy G.K."/>
            <person name="Gryganskyi A."/>
            <person name="Culley D."/>
            <person name="Magnuson J.K."/>
            <person name="James T.Y."/>
            <person name="O'Malley M.A."/>
            <person name="Stajich J.E."/>
            <person name="Spatafora J.W."/>
            <person name="Visel A."/>
            <person name="Grigoriev I.V."/>
        </authorList>
    </citation>
    <scope>NUCLEOTIDE SEQUENCE [LARGE SCALE GENOMIC DNA]</scope>
    <source>
        <strain evidence="3">finn</strain>
    </source>
</reference>